<gene>
    <name evidence="9" type="primary">tyrB</name>
    <name evidence="9" type="ORF">PAM7066_02413</name>
</gene>
<proteinExistence type="inferred from homology"/>
<dbReference type="STRING" id="315423.SAMN04488020_106179"/>
<dbReference type="PROSITE" id="PS00105">
    <property type="entry name" value="AA_TRANSFER_CLASS_1"/>
    <property type="match status" value="1"/>
</dbReference>
<accession>A0A1Y5T278</accession>
<dbReference type="InterPro" id="IPR004839">
    <property type="entry name" value="Aminotransferase_I/II_large"/>
</dbReference>
<dbReference type="RefSeq" id="WP_085854383.1">
    <property type="nucleotide sequence ID" value="NZ_FOPF01000006.1"/>
</dbReference>
<dbReference type="EC" id="2.6.1.-" evidence="7"/>
<protein>
    <recommendedName>
        <fullName evidence="7">Aminotransferase</fullName>
        <ecNumber evidence="7">2.6.1.-</ecNumber>
    </recommendedName>
</protein>
<dbReference type="Pfam" id="PF00155">
    <property type="entry name" value="Aminotran_1_2"/>
    <property type="match status" value="1"/>
</dbReference>
<dbReference type="InterPro" id="IPR004838">
    <property type="entry name" value="NHTrfase_class1_PyrdxlP-BS"/>
</dbReference>
<evidence type="ECO:0000256" key="7">
    <source>
        <dbReference type="RuleBase" id="RU000481"/>
    </source>
</evidence>
<feature type="domain" description="Aminotransferase class I/classII large" evidence="8">
    <location>
        <begin position="27"/>
        <end position="388"/>
    </location>
</feature>
<evidence type="ECO:0000256" key="4">
    <source>
        <dbReference type="ARBA" id="ARBA00022576"/>
    </source>
</evidence>
<evidence type="ECO:0000256" key="3">
    <source>
        <dbReference type="ARBA" id="ARBA00011738"/>
    </source>
</evidence>
<dbReference type="GO" id="GO:0042802">
    <property type="term" value="F:identical protein binding"/>
    <property type="evidence" value="ECO:0007669"/>
    <property type="project" value="TreeGrafter"/>
</dbReference>
<name>A0A1Y5T278_9RHOB</name>
<dbReference type="Gene3D" id="3.90.1150.10">
    <property type="entry name" value="Aspartate Aminotransferase, domain 1"/>
    <property type="match status" value="1"/>
</dbReference>
<evidence type="ECO:0000313" key="10">
    <source>
        <dbReference type="Proteomes" id="UP000193870"/>
    </source>
</evidence>
<dbReference type="GO" id="GO:0004838">
    <property type="term" value="F:L-tyrosine-2-oxoglutarate transaminase activity"/>
    <property type="evidence" value="ECO:0007669"/>
    <property type="project" value="TreeGrafter"/>
</dbReference>
<evidence type="ECO:0000256" key="2">
    <source>
        <dbReference type="ARBA" id="ARBA00007441"/>
    </source>
</evidence>
<comment type="subunit">
    <text evidence="3">Homodimer.</text>
</comment>
<sequence>MLGNLKDQPADKILMLMASYREDPRDDKIDLGVGVYKDPDGNTPIMSAVKKAEERLLKSETTKSYTALSGDPAYAQAMRELVFGETGAADRVAAIATPGGTGAFRQGVDLIRMANPGATIWVSAPTWPNHLSILKTTGTPFVEYRYFDATTGGVDFDGMVADLNSAKEGDVVLLHGCCHNPTGANLTADQWHRVAEILLERKLVPMVDLAYQGFGDGLDDDAQGTRILAETQPELLVGASCSKNFGIYRERAGILFAIGDASDTKTVQGNLNHLNRQNYSFPPDHGPRIVTTILNDPQLRAEWQAELEEMRSGMLALRKHLADELRQRLNDDRFDFIARHRGMFSRLGVDADKVEAMRRDHGIYMVGDSRLNIAGLNARTVPILAEAIAKTCA</sequence>
<comment type="cofactor">
    <cofactor evidence="1 7">
        <name>pyridoxal 5'-phosphate</name>
        <dbReference type="ChEBI" id="CHEBI:597326"/>
    </cofactor>
</comment>
<dbReference type="GO" id="GO:0033585">
    <property type="term" value="P:L-phenylalanine biosynthetic process from chorismate via phenylpyruvate"/>
    <property type="evidence" value="ECO:0007669"/>
    <property type="project" value="TreeGrafter"/>
</dbReference>
<dbReference type="AlphaFoldDB" id="A0A1Y5T278"/>
<reference evidence="9 10" key="1">
    <citation type="submission" date="2017-03" db="EMBL/GenBank/DDBJ databases">
        <authorList>
            <person name="Afonso C.L."/>
            <person name="Miller P.J."/>
            <person name="Scott M.A."/>
            <person name="Spackman E."/>
            <person name="Goraichik I."/>
            <person name="Dimitrov K.M."/>
            <person name="Suarez D.L."/>
            <person name="Swayne D.E."/>
        </authorList>
    </citation>
    <scope>NUCLEOTIDE SEQUENCE [LARGE SCALE GENOMIC DNA]</scope>
    <source>
        <strain evidence="9 10">CECT 7066</strain>
    </source>
</reference>
<evidence type="ECO:0000256" key="1">
    <source>
        <dbReference type="ARBA" id="ARBA00001933"/>
    </source>
</evidence>
<dbReference type="Proteomes" id="UP000193870">
    <property type="component" value="Unassembled WGS sequence"/>
</dbReference>
<keyword evidence="5 7" id="KW-0808">Transferase</keyword>
<dbReference type="SUPFAM" id="SSF53383">
    <property type="entry name" value="PLP-dependent transferases"/>
    <property type="match status" value="1"/>
</dbReference>
<keyword evidence="6" id="KW-0663">Pyridoxal phosphate</keyword>
<dbReference type="PRINTS" id="PR00799">
    <property type="entry name" value="TRANSAMINASE"/>
</dbReference>
<evidence type="ECO:0000313" key="9">
    <source>
        <dbReference type="EMBL" id="SLN52130.1"/>
    </source>
</evidence>
<keyword evidence="10" id="KW-1185">Reference proteome</keyword>
<dbReference type="GO" id="GO:0030170">
    <property type="term" value="F:pyridoxal phosphate binding"/>
    <property type="evidence" value="ECO:0007669"/>
    <property type="project" value="InterPro"/>
</dbReference>
<dbReference type="InterPro" id="IPR015421">
    <property type="entry name" value="PyrdxlP-dep_Trfase_major"/>
</dbReference>
<evidence type="ECO:0000256" key="6">
    <source>
        <dbReference type="ARBA" id="ARBA00022898"/>
    </source>
</evidence>
<dbReference type="OrthoDB" id="9766445at2"/>
<dbReference type="GO" id="GO:0004069">
    <property type="term" value="F:L-aspartate:2-oxoglutarate aminotransferase activity"/>
    <property type="evidence" value="ECO:0007669"/>
    <property type="project" value="TreeGrafter"/>
</dbReference>
<evidence type="ECO:0000256" key="5">
    <source>
        <dbReference type="ARBA" id="ARBA00022679"/>
    </source>
</evidence>
<dbReference type="GO" id="GO:0005829">
    <property type="term" value="C:cytosol"/>
    <property type="evidence" value="ECO:0007669"/>
    <property type="project" value="TreeGrafter"/>
</dbReference>
<evidence type="ECO:0000259" key="8">
    <source>
        <dbReference type="Pfam" id="PF00155"/>
    </source>
</evidence>
<dbReference type="PANTHER" id="PTHR11879:SF22">
    <property type="entry name" value="ASPARTATE AMINOTRANSFERASE, MITOCHONDRIAL"/>
    <property type="match status" value="1"/>
</dbReference>
<dbReference type="NCBIfam" id="NF006719">
    <property type="entry name" value="PRK09257.1"/>
    <property type="match status" value="1"/>
</dbReference>
<dbReference type="FunFam" id="3.40.640.10:FF:000066">
    <property type="entry name" value="Aspartate aminotransferase"/>
    <property type="match status" value="1"/>
</dbReference>
<dbReference type="EMBL" id="FWFV01000006">
    <property type="protein sequence ID" value="SLN52130.1"/>
    <property type="molecule type" value="Genomic_DNA"/>
</dbReference>
<dbReference type="Gene3D" id="3.40.640.10">
    <property type="entry name" value="Type I PLP-dependent aspartate aminotransferase-like (Major domain)"/>
    <property type="match status" value="1"/>
</dbReference>
<dbReference type="PANTHER" id="PTHR11879">
    <property type="entry name" value="ASPARTATE AMINOTRANSFERASE"/>
    <property type="match status" value="1"/>
</dbReference>
<dbReference type="InterPro" id="IPR015422">
    <property type="entry name" value="PyrdxlP-dep_Trfase_small"/>
</dbReference>
<dbReference type="InterPro" id="IPR000796">
    <property type="entry name" value="Asp_trans"/>
</dbReference>
<organism evidence="9 10">
    <name type="scientific">Palleronia marisminoris</name>
    <dbReference type="NCBI Taxonomy" id="315423"/>
    <lineage>
        <taxon>Bacteria</taxon>
        <taxon>Pseudomonadati</taxon>
        <taxon>Pseudomonadota</taxon>
        <taxon>Alphaproteobacteria</taxon>
        <taxon>Rhodobacterales</taxon>
        <taxon>Roseobacteraceae</taxon>
        <taxon>Palleronia</taxon>
    </lineage>
</organism>
<comment type="similarity">
    <text evidence="2 7">Belongs to the class-I pyridoxal-phosphate-dependent aminotransferase family.</text>
</comment>
<dbReference type="InterPro" id="IPR015424">
    <property type="entry name" value="PyrdxlP-dep_Trfase"/>
</dbReference>
<dbReference type="CDD" id="cd00609">
    <property type="entry name" value="AAT_like"/>
    <property type="match status" value="1"/>
</dbReference>
<keyword evidence="4 7" id="KW-0032">Aminotransferase</keyword>